<organism evidence="1 2">
    <name type="scientific">Austropuccinia psidii MF-1</name>
    <dbReference type="NCBI Taxonomy" id="1389203"/>
    <lineage>
        <taxon>Eukaryota</taxon>
        <taxon>Fungi</taxon>
        <taxon>Dikarya</taxon>
        <taxon>Basidiomycota</taxon>
        <taxon>Pucciniomycotina</taxon>
        <taxon>Pucciniomycetes</taxon>
        <taxon>Pucciniales</taxon>
        <taxon>Sphaerophragmiaceae</taxon>
        <taxon>Austropuccinia</taxon>
    </lineage>
</organism>
<proteinExistence type="predicted"/>
<evidence type="ECO:0000313" key="1">
    <source>
        <dbReference type="EMBL" id="MBW0575089.1"/>
    </source>
</evidence>
<name>A0A9Q3PUZ6_9BASI</name>
<dbReference type="OrthoDB" id="10602619at2759"/>
<dbReference type="Proteomes" id="UP000765509">
    <property type="component" value="Unassembled WGS sequence"/>
</dbReference>
<accession>A0A9Q3PUZ6</accession>
<reference evidence="1" key="1">
    <citation type="submission" date="2021-03" db="EMBL/GenBank/DDBJ databases">
        <title>Draft genome sequence of rust myrtle Austropuccinia psidii MF-1, a brazilian biotype.</title>
        <authorList>
            <person name="Quecine M.C."/>
            <person name="Pachon D.M.R."/>
            <person name="Bonatelli M.L."/>
            <person name="Correr F.H."/>
            <person name="Franceschini L.M."/>
            <person name="Leite T.F."/>
            <person name="Margarido G.R.A."/>
            <person name="Almeida C.A."/>
            <person name="Ferrarezi J.A."/>
            <person name="Labate C.A."/>
        </authorList>
    </citation>
    <scope>NUCLEOTIDE SEQUENCE</scope>
    <source>
        <strain evidence="1">MF-1</strain>
    </source>
</reference>
<dbReference type="EMBL" id="AVOT02095548">
    <property type="protein sequence ID" value="MBW0575089.1"/>
    <property type="molecule type" value="Genomic_DNA"/>
</dbReference>
<dbReference type="AlphaFoldDB" id="A0A9Q3PUZ6"/>
<evidence type="ECO:0000313" key="2">
    <source>
        <dbReference type="Proteomes" id="UP000765509"/>
    </source>
</evidence>
<comment type="caution">
    <text evidence="1">The sequence shown here is derived from an EMBL/GenBank/DDBJ whole genome shotgun (WGS) entry which is preliminary data.</text>
</comment>
<keyword evidence="2" id="KW-1185">Reference proteome</keyword>
<sequence length="67" mass="7730">MEDSPGPDKKMIKDGKIILNCKDQTQYLVRCQNQTADTDKWLAEESIPDGNLHLRIFRASRNTEQSH</sequence>
<gene>
    <name evidence="1" type="ORF">O181_114804</name>
</gene>
<protein>
    <submittedName>
        <fullName evidence="1">Uncharacterized protein</fullName>
    </submittedName>
</protein>